<dbReference type="PANTHER" id="PTHR24559:SF444">
    <property type="entry name" value="REVERSE TRANSCRIPTASE DOMAIN-CONTAINING PROTEIN"/>
    <property type="match status" value="1"/>
</dbReference>
<dbReference type="SUPFAM" id="SSF56672">
    <property type="entry name" value="DNA/RNA polymerases"/>
    <property type="match status" value="1"/>
</dbReference>
<dbReference type="Gene3D" id="3.10.10.10">
    <property type="entry name" value="HIV Type 1 Reverse Transcriptase, subunit A, domain 1"/>
    <property type="match status" value="1"/>
</dbReference>
<dbReference type="Proteomes" id="UP001151760">
    <property type="component" value="Unassembled WGS sequence"/>
</dbReference>
<dbReference type="InterPro" id="IPR041577">
    <property type="entry name" value="RT_RNaseH_2"/>
</dbReference>
<dbReference type="InterPro" id="IPR001878">
    <property type="entry name" value="Znf_CCHC"/>
</dbReference>
<keyword evidence="4" id="KW-0808">Transferase</keyword>
<evidence type="ECO:0000313" key="4">
    <source>
        <dbReference type="EMBL" id="GJU00935.1"/>
    </source>
</evidence>
<keyword evidence="1" id="KW-0862">Zinc</keyword>
<sequence>MELSEMSQVRGGERCRWDSNGRGVIIGMNYGVREWVGGSGLTAESESLLLCVHLKENEPVKLMTGFAPIGIPQSEGTTMHYWWKIFCPSNEMERLENEFWNHKIIGANHARYIDGLALRFEESLSNSTSHNSSAILKAGYNDYECVSNGTLTKGSEKRKSVDEPAKVGRSGRDVKKAKGGEIVFTFAIQATPVNVVDARPNQRACYECGDPNHLRNVCPKLNQESRQYGNQIALGWRRNERGGGNQVSGRAYNVSMNAAETAKDSSVVTGTFSLNDHFATVLFDSGVDFSFISTKFALILNMKPSIANPVEFRIELIPGATPVAKSPYRLAPSEMQELSEQLKELQDKGFIHPSHSPWGAPVLFVKKKDGSMRMCIDYHELNKLTVKNRYPLPRIDDLFDQLQGARYFSKIDLRSGYHQLRVHEDDIPKTAFRTSEEQEAAFQTLKNNLSDAPVLSLPDGVKIFKFTLEASNQGLGCVLMQRDNVIAYASRQLKIHEKNYTTHDLELGAVVFALKT</sequence>
<dbReference type="InterPro" id="IPR043128">
    <property type="entry name" value="Rev_trsase/Diguanyl_cyclase"/>
</dbReference>
<organism evidence="4 5">
    <name type="scientific">Tanacetum coccineum</name>
    <dbReference type="NCBI Taxonomy" id="301880"/>
    <lineage>
        <taxon>Eukaryota</taxon>
        <taxon>Viridiplantae</taxon>
        <taxon>Streptophyta</taxon>
        <taxon>Embryophyta</taxon>
        <taxon>Tracheophyta</taxon>
        <taxon>Spermatophyta</taxon>
        <taxon>Magnoliopsida</taxon>
        <taxon>eudicotyledons</taxon>
        <taxon>Gunneridae</taxon>
        <taxon>Pentapetalae</taxon>
        <taxon>asterids</taxon>
        <taxon>campanulids</taxon>
        <taxon>Asterales</taxon>
        <taxon>Asteraceae</taxon>
        <taxon>Asteroideae</taxon>
        <taxon>Anthemideae</taxon>
        <taxon>Anthemidinae</taxon>
        <taxon>Tanacetum</taxon>
    </lineage>
</organism>
<dbReference type="PROSITE" id="PS50158">
    <property type="entry name" value="ZF_CCHC"/>
    <property type="match status" value="1"/>
</dbReference>
<dbReference type="EMBL" id="BQNB010020913">
    <property type="protein sequence ID" value="GJU00935.1"/>
    <property type="molecule type" value="Genomic_DNA"/>
</dbReference>
<name>A0ABQ5IMM3_9ASTR</name>
<evidence type="ECO:0000259" key="3">
    <source>
        <dbReference type="PROSITE" id="PS50158"/>
    </source>
</evidence>
<keyword evidence="5" id="KW-1185">Reference proteome</keyword>
<protein>
    <submittedName>
        <fullName evidence="4">Reverse transcriptase domain-containing protein</fullName>
    </submittedName>
</protein>
<feature type="region of interest" description="Disordered" evidence="2">
    <location>
        <begin position="153"/>
        <end position="172"/>
    </location>
</feature>
<reference evidence="4" key="2">
    <citation type="submission" date="2022-01" db="EMBL/GenBank/DDBJ databases">
        <authorList>
            <person name="Yamashiro T."/>
            <person name="Shiraishi A."/>
            <person name="Satake H."/>
            <person name="Nakayama K."/>
        </authorList>
    </citation>
    <scope>NUCLEOTIDE SEQUENCE</scope>
</reference>
<keyword evidence="4" id="KW-0548">Nucleotidyltransferase</keyword>
<evidence type="ECO:0000256" key="2">
    <source>
        <dbReference type="SAM" id="MobiDB-lite"/>
    </source>
</evidence>
<feature type="compositionally biased region" description="Basic and acidic residues" evidence="2">
    <location>
        <begin position="154"/>
        <end position="172"/>
    </location>
</feature>
<comment type="caution">
    <text evidence="4">The sequence shown here is derived from an EMBL/GenBank/DDBJ whole genome shotgun (WGS) entry which is preliminary data.</text>
</comment>
<dbReference type="CDD" id="cd01647">
    <property type="entry name" value="RT_LTR"/>
    <property type="match status" value="1"/>
</dbReference>
<dbReference type="Pfam" id="PF17919">
    <property type="entry name" value="RT_RNaseH_2"/>
    <property type="match status" value="1"/>
</dbReference>
<keyword evidence="4" id="KW-0695">RNA-directed DNA polymerase</keyword>
<dbReference type="GO" id="GO:0003964">
    <property type="term" value="F:RNA-directed DNA polymerase activity"/>
    <property type="evidence" value="ECO:0007669"/>
    <property type="project" value="UniProtKB-KW"/>
</dbReference>
<evidence type="ECO:0000256" key="1">
    <source>
        <dbReference type="PROSITE-ProRule" id="PRU00047"/>
    </source>
</evidence>
<dbReference type="Pfam" id="PF08284">
    <property type="entry name" value="RVP_2"/>
    <property type="match status" value="1"/>
</dbReference>
<gene>
    <name evidence="4" type="ORF">Tco_1111273</name>
</gene>
<proteinExistence type="predicted"/>
<accession>A0ABQ5IMM3</accession>
<dbReference type="Gene3D" id="3.30.70.270">
    <property type="match status" value="1"/>
</dbReference>
<feature type="domain" description="CCHC-type" evidence="3">
    <location>
        <begin position="205"/>
        <end position="220"/>
    </location>
</feature>
<reference evidence="4" key="1">
    <citation type="journal article" date="2022" name="Int. J. Mol. Sci.">
        <title>Draft Genome of Tanacetum Coccineum: Genomic Comparison of Closely Related Tanacetum-Family Plants.</title>
        <authorList>
            <person name="Yamashiro T."/>
            <person name="Shiraishi A."/>
            <person name="Nakayama K."/>
            <person name="Satake H."/>
        </authorList>
    </citation>
    <scope>NUCLEOTIDE SEQUENCE</scope>
</reference>
<dbReference type="PANTHER" id="PTHR24559">
    <property type="entry name" value="TRANSPOSON TY3-I GAG-POL POLYPROTEIN"/>
    <property type="match status" value="1"/>
</dbReference>
<keyword evidence="1" id="KW-0863">Zinc-finger</keyword>
<keyword evidence="1" id="KW-0479">Metal-binding</keyword>
<dbReference type="InterPro" id="IPR053134">
    <property type="entry name" value="RNA-dir_DNA_polymerase"/>
</dbReference>
<evidence type="ECO:0000313" key="5">
    <source>
        <dbReference type="Proteomes" id="UP001151760"/>
    </source>
</evidence>
<dbReference type="InterPro" id="IPR043502">
    <property type="entry name" value="DNA/RNA_pol_sf"/>
</dbReference>